<evidence type="ECO:0000256" key="1">
    <source>
        <dbReference type="ARBA" id="ARBA00022729"/>
    </source>
</evidence>
<evidence type="ECO:0000256" key="3">
    <source>
        <dbReference type="ARBA" id="ARBA00023180"/>
    </source>
</evidence>
<organism evidence="4 5">
    <name type="scientific">Limnoglobus roseus</name>
    <dbReference type="NCBI Taxonomy" id="2598579"/>
    <lineage>
        <taxon>Bacteria</taxon>
        <taxon>Pseudomonadati</taxon>
        <taxon>Planctomycetota</taxon>
        <taxon>Planctomycetia</taxon>
        <taxon>Gemmatales</taxon>
        <taxon>Gemmataceae</taxon>
        <taxon>Limnoglobus</taxon>
    </lineage>
</organism>
<dbReference type="InterPro" id="IPR000413">
    <property type="entry name" value="Integrin_alpha"/>
</dbReference>
<dbReference type="PANTHER" id="PTHR46580:SF2">
    <property type="entry name" value="MAM DOMAIN-CONTAINING PROTEIN"/>
    <property type="match status" value="1"/>
</dbReference>
<evidence type="ECO:0000313" key="4">
    <source>
        <dbReference type="EMBL" id="QEL18788.1"/>
    </source>
</evidence>
<evidence type="ECO:0000256" key="2">
    <source>
        <dbReference type="ARBA" id="ARBA00022737"/>
    </source>
</evidence>
<dbReference type="EMBL" id="CP042425">
    <property type="protein sequence ID" value="QEL18788.1"/>
    <property type="molecule type" value="Genomic_DNA"/>
</dbReference>
<dbReference type="InterPro" id="IPR013519">
    <property type="entry name" value="Int_alpha_beta-p"/>
</dbReference>
<evidence type="ECO:0000313" key="5">
    <source>
        <dbReference type="Proteomes" id="UP000324974"/>
    </source>
</evidence>
<keyword evidence="2" id="KW-0677">Repeat</keyword>
<dbReference type="KEGG" id="lrs:PX52LOC_05828"/>
<name>A0A5C1APJ3_9BACT</name>
<gene>
    <name evidence="4" type="ORF">PX52LOC_05828</name>
</gene>
<proteinExistence type="predicted"/>
<dbReference type="SMART" id="SM00191">
    <property type="entry name" value="Int_alpha"/>
    <property type="match status" value="3"/>
</dbReference>
<dbReference type="Pfam" id="PF01839">
    <property type="entry name" value="FG-GAP"/>
    <property type="match status" value="1"/>
</dbReference>
<keyword evidence="1" id="KW-0732">Signal</keyword>
<dbReference type="RefSeq" id="WP_149113247.1">
    <property type="nucleotide sequence ID" value="NZ_CP042425.1"/>
</dbReference>
<keyword evidence="5" id="KW-1185">Reference proteome</keyword>
<sequence length="347" mass="35388">MVLANITRSTRLNLESLDRRDVPATLSVPSAAHAHRFAVASAAGQTTQVNVYESGTNALLTTFQPFGQAYTGGVSVATGDVTGDGIDDVVVGALNGSSRVKIYDGATQAVVANFETHPGTTAGAFVALGDVTGDGRIDLVVGANRGSIVQIYRGQDLTQANPTPVAQLQPFGAPYNGGVRVAVGDVNGDHIADIIAAPGVGGSAVVNVYTTTAAWGDTPGSMYRSKLSTISVGGTGDRGGVFVSAADMDGDGKADIAVGRVVSGRATVTVYKGDRPQVRLLQSFGYTSTEPGGVPVSLRDLDGDGHAELIVGGGAGTSQVRVLNRFGALERSFMAFPPNYQGGVFVG</sequence>
<reference evidence="5" key="1">
    <citation type="submission" date="2019-08" db="EMBL/GenBank/DDBJ databases">
        <title>Limnoglobus roseus gen. nov., sp. nov., a novel freshwater planctomycete with a giant genome from the family Gemmataceae.</title>
        <authorList>
            <person name="Kulichevskaya I.S."/>
            <person name="Naumoff D.G."/>
            <person name="Miroshnikov K."/>
            <person name="Ivanova A."/>
            <person name="Philippov D.A."/>
            <person name="Hakobyan A."/>
            <person name="Rijpstra I.C."/>
            <person name="Sinninghe Damste J.S."/>
            <person name="Liesack W."/>
            <person name="Dedysh S.N."/>
        </authorList>
    </citation>
    <scope>NUCLEOTIDE SEQUENCE [LARGE SCALE GENOMIC DNA]</scope>
    <source>
        <strain evidence="5">PX52</strain>
    </source>
</reference>
<dbReference type="Pfam" id="PF13517">
    <property type="entry name" value="FG-GAP_3"/>
    <property type="match status" value="1"/>
</dbReference>
<keyword evidence="3" id="KW-0325">Glycoprotein</keyword>
<dbReference type="AlphaFoldDB" id="A0A5C1APJ3"/>
<accession>A0A5C1APJ3</accession>
<dbReference type="PRINTS" id="PR01185">
    <property type="entry name" value="INTEGRINA"/>
</dbReference>
<dbReference type="Proteomes" id="UP000324974">
    <property type="component" value="Chromosome"/>
</dbReference>
<dbReference type="OrthoDB" id="221146at2"/>
<dbReference type="GO" id="GO:0008305">
    <property type="term" value="C:integrin complex"/>
    <property type="evidence" value="ECO:0007669"/>
    <property type="project" value="InterPro"/>
</dbReference>
<protein>
    <submittedName>
        <fullName evidence="4">VCBS repeat-containing protein</fullName>
    </submittedName>
</protein>
<dbReference type="SUPFAM" id="SSF69318">
    <property type="entry name" value="Integrin alpha N-terminal domain"/>
    <property type="match status" value="1"/>
</dbReference>
<dbReference type="PANTHER" id="PTHR46580">
    <property type="entry name" value="SENSOR KINASE-RELATED"/>
    <property type="match status" value="1"/>
</dbReference>
<dbReference type="InterPro" id="IPR013517">
    <property type="entry name" value="FG-GAP"/>
</dbReference>
<dbReference type="GO" id="GO:0007155">
    <property type="term" value="P:cell adhesion"/>
    <property type="evidence" value="ECO:0007669"/>
    <property type="project" value="InterPro"/>
</dbReference>
<dbReference type="InterPro" id="IPR028994">
    <property type="entry name" value="Integrin_alpha_N"/>
</dbReference>
<dbReference type="Gene3D" id="2.130.10.130">
    <property type="entry name" value="Integrin alpha, N-terminal"/>
    <property type="match status" value="2"/>
</dbReference>